<dbReference type="InterPro" id="IPR016136">
    <property type="entry name" value="DNA_helicase_N/primase_C"/>
</dbReference>
<evidence type="ECO:0000313" key="13">
    <source>
        <dbReference type="EMBL" id="MDD0837887.1"/>
    </source>
</evidence>
<dbReference type="PROSITE" id="PS51199">
    <property type="entry name" value="SF4_HELICASE"/>
    <property type="match status" value="1"/>
</dbReference>
<dbReference type="SMART" id="SM00382">
    <property type="entry name" value="AAA"/>
    <property type="match status" value="1"/>
</dbReference>
<dbReference type="PANTHER" id="PTHR30153">
    <property type="entry name" value="REPLICATIVE DNA HELICASE DNAB"/>
    <property type="match status" value="1"/>
</dbReference>
<dbReference type="Gene3D" id="1.10.860.10">
    <property type="entry name" value="DNAb Helicase, Chain A"/>
    <property type="match status" value="1"/>
</dbReference>
<comment type="caution">
    <text evidence="13">The sequence shown here is derived from an EMBL/GenBank/DDBJ whole genome shotgun (WGS) entry which is preliminary data.</text>
</comment>
<evidence type="ECO:0000256" key="10">
    <source>
        <dbReference type="ARBA" id="ARBA00044969"/>
    </source>
</evidence>
<keyword evidence="9" id="KW-0413">Isomerase</keyword>
<dbReference type="EMBL" id="JAQSIP010000002">
    <property type="protein sequence ID" value="MDD0837887.1"/>
    <property type="molecule type" value="Genomic_DNA"/>
</dbReference>
<feature type="domain" description="SF4 helicase" evidence="12">
    <location>
        <begin position="180"/>
        <end position="448"/>
    </location>
</feature>
<dbReference type="Proteomes" id="UP001528673">
    <property type="component" value="Unassembled WGS sequence"/>
</dbReference>
<comment type="catalytic activity">
    <reaction evidence="11">
        <text>ATP + H2O = ADP + phosphate + H(+)</text>
        <dbReference type="Rhea" id="RHEA:13065"/>
        <dbReference type="ChEBI" id="CHEBI:15377"/>
        <dbReference type="ChEBI" id="CHEBI:15378"/>
        <dbReference type="ChEBI" id="CHEBI:30616"/>
        <dbReference type="ChEBI" id="CHEBI:43474"/>
        <dbReference type="ChEBI" id="CHEBI:456216"/>
        <dbReference type="EC" id="5.6.2.3"/>
    </reaction>
</comment>
<name>A0ABT5MVL6_9BURK</name>
<dbReference type="Gene3D" id="3.40.50.300">
    <property type="entry name" value="P-loop containing nucleotide triphosphate hydrolases"/>
    <property type="match status" value="1"/>
</dbReference>
<keyword evidence="6 13" id="KW-0347">Helicase</keyword>
<keyword evidence="2" id="KW-0639">Primosome</keyword>
<dbReference type="Pfam" id="PF00772">
    <property type="entry name" value="DnaB"/>
    <property type="match status" value="1"/>
</dbReference>
<keyword evidence="5" id="KW-0378">Hydrolase</keyword>
<sequence length="459" mass="50705">MSSTFPDLPDELAVPVDMVHREAEQSILGALMRNAQVYDVIGDILQPAYFFVEDDRTIYTALSGLINACKPCDPISTHEALAGSISLEYLVSLEHSATGGLSSARRHAEIVASRAKGRELAAIASEVQELARNHAMSIDERVELVTEQLSRLAGDAQQDDWVGSDQGMVEFCESIQSRNDGGSPDFVSTGLRDLDERLNGGLRPGNLVVIAARPGIGKTALALDIGMHSARQGESVGMFSLEMPRAELQNRQVSKVSKIPFSSILRPERLSDWQWSEISRTAEQIRQIPFFINDNSSLNINQLRAKSRSLKRRKGLRVLIVDYLGLMDGTDVKANRTTQLEEVTRGLKKLAKELGITVLLLAQLNREVEKRTDQVPQLSDLRDCGAIEQDADIVLFPLRPGYSNPSLGSEWKNYARIFVAKQRGGSTGFLDLFYTGETMTFGNWDGDRPTTGRQRSADL</sequence>
<comment type="similarity">
    <text evidence="1">Belongs to the helicase family. DnaB subfamily.</text>
</comment>
<evidence type="ECO:0000256" key="9">
    <source>
        <dbReference type="ARBA" id="ARBA00023235"/>
    </source>
</evidence>
<keyword evidence="3" id="KW-0235">DNA replication</keyword>
<evidence type="ECO:0000256" key="5">
    <source>
        <dbReference type="ARBA" id="ARBA00022801"/>
    </source>
</evidence>
<evidence type="ECO:0000256" key="11">
    <source>
        <dbReference type="ARBA" id="ARBA00048954"/>
    </source>
</evidence>
<evidence type="ECO:0000256" key="2">
    <source>
        <dbReference type="ARBA" id="ARBA00022515"/>
    </source>
</evidence>
<dbReference type="InterPro" id="IPR036185">
    <property type="entry name" value="DNA_heli_DnaB-like_N_sf"/>
</dbReference>
<keyword evidence="7" id="KW-0067">ATP-binding</keyword>
<dbReference type="InterPro" id="IPR007693">
    <property type="entry name" value="DNA_helicase_DnaB-like_N"/>
</dbReference>
<dbReference type="SUPFAM" id="SSF48024">
    <property type="entry name" value="N-terminal domain of DnaB helicase"/>
    <property type="match status" value="1"/>
</dbReference>
<gene>
    <name evidence="13" type="ORF">PSQ40_04815</name>
</gene>
<evidence type="ECO:0000256" key="4">
    <source>
        <dbReference type="ARBA" id="ARBA00022741"/>
    </source>
</evidence>
<evidence type="ECO:0000256" key="6">
    <source>
        <dbReference type="ARBA" id="ARBA00022806"/>
    </source>
</evidence>
<evidence type="ECO:0000256" key="1">
    <source>
        <dbReference type="ARBA" id="ARBA00008428"/>
    </source>
</evidence>
<dbReference type="CDD" id="cd00984">
    <property type="entry name" value="DnaB_C"/>
    <property type="match status" value="1"/>
</dbReference>
<keyword evidence="14" id="KW-1185">Reference proteome</keyword>
<dbReference type="Pfam" id="PF03796">
    <property type="entry name" value="DnaB_C"/>
    <property type="match status" value="1"/>
</dbReference>
<dbReference type="EC" id="5.6.2.3" evidence="10"/>
<evidence type="ECO:0000313" key="14">
    <source>
        <dbReference type="Proteomes" id="UP001528673"/>
    </source>
</evidence>
<dbReference type="RefSeq" id="WP_273949200.1">
    <property type="nucleotide sequence ID" value="NZ_JAQSIP010000002.1"/>
</dbReference>
<dbReference type="SUPFAM" id="SSF52540">
    <property type="entry name" value="P-loop containing nucleoside triphosphate hydrolases"/>
    <property type="match status" value="1"/>
</dbReference>
<dbReference type="PANTHER" id="PTHR30153:SF2">
    <property type="entry name" value="REPLICATIVE DNA HELICASE"/>
    <property type="match status" value="1"/>
</dbReference>
<proteinExistence type="inferred from homology"/>
<evidence type="ECO:0000259" key="12">
    <source>
        <dbReference type="PROSITE" id="PS51199"/>
    </source>
</evidence>
<evidence type="ECO:0000256" key="8">
    <source>
        <dbReference type="ARBA" id="ARBA00023125"/>
    </source>
</evidence>
<dbReference type="InterPro" id="IPR007694">
    <property type="entry name" value="DNA_helicase_DnaB-like_C"/>
</dbReference>
<dbReference type="InterPro" id="IPR027417">
    <property type="entry name" value="P-loop_NTPase"/>
</dbReference>
<organism evidence="13 14">
    <name type="scientific">Curvibacter cyanobacteriorum</name>
    <dbReference type="NCBI Taxonomy" id="3026422"/>
    <lineage>
        <taxon>Bacteria</taxon>
        <taxon>Pseudomonadati</taxon>
        <taxon>Pseudomonadota</taxon>
        <taxon>Betaproteobacteria</taxon>
        <taxon>Burkholderiales</taxon>
        <taxon>Comamonadaceae</taxon>
        <taxon>Curvibacter</taxon>
    </lineage>
</organism>
<protein>
    <recommendedName>
        <fullName evidence="10">DNA 5'-3' helicase</fullName>
        <ecNumber evidence="10">5.6.2.3</ecNumber>
    </recommendedName>
</protein>
<evidence type="ECO:0000256" key="7">
    <source>
        <dbReference type="ARBA" id="ARBA00022840"/>
    </source>
</evidence>
<dbReference type="GO" id="GO:0004386">
    <property type="term" value="F:helicase activity"/>
    <property type="evidence" value="ECO:0007669"/>
    <property type="project" value="UniProtKB-KW"/>
</dbReference>
<dbReference type="InterPro" id="IPR003593">
    <property type="entry name" value="AAA+_ATPase"/>
</dbReference>
<keyword evidence="8" id="KW-0238">DNA-binding</keyword>
<reference evidence="13 14" key="1">
    <citation type="submission" date="2023-02" db="EMBL/GenBank/DDBJ databases">
        <title>Bacterial whole genomic sequence of Curvibacter sp. HBC61.</title>
        <authorList>
            <person name="Le V."/>
            <person name="Ko S.-R."/>
            <person name="Ahn C.-Y."/>
            <person name="Oh H.-M."/>
        </authorList>
    </citation>
    <scope>NUCLEOTIDE SEQUENCE [LARGE SCALE GENOMIC DNA]</scope>
    <source>
        <strain evidence="13 14">HBC61</strain>
    </source>
</reference>
<accession>A0ABT5MVL6</accession>
<keyword evidence="4" id="KW-0547">Nucleotide-binding</keyword>
<evidence type="ECO:0000256" key="3">
    <source>
        <dbReference type="ARBA" id="ARBA00022705"/>
    </source>
</evidence>